<name>A0AAF0IY93_9BASI</name>
<dbReference type="InterPro" id="IPR018827">
    <property type="entry name" value="YTP1_C"/>
</dbReference>
<dbReference type="SUPFAM" id="SSF50044">
    <property type="entry name" value="SH3-domain"/>
    <property type="match status" value="1"/>
</dbReference>
<feature type="compositionally biased region" description="Acidic residues" evidence="2">
    <location>
        <begin position="1015"/>
        <end position="1025"/>
    </location>
</feature>
<feature type="region of interest" description="Disordered" evidence="2">
    <location>
        <begin position="979"/>
        <end position="1032"/>
    </location>
</feature>
<feature type="transmembrane region" description="Helical" evidence="3">
    <location>
        <begin position="853"/>
        <end position="873"/>
    </location>
</feature>
<evidence type="ECO:0000256" key="3">
    <source>
        <dbReference type="SAM" id="Phobius"/>
    </source>
</evidence>
<keyword evidence="1" id="KW-0728">SH3 domain</keyword>
<reference evidence="6" key="1">
    <citation type="submission" date="2023-03" db="EMBL/GenBank/DDBJ databases">
        <title>Mating type loci evolution in Malassezia.</title>
        <authorList>
            <person name="Coelho M.A."/>
        </authorList>
    </citation>
    <scope>NUCLEOTIDE SEQUENCE</scope>
    <source>
        <strain evidence="6">CBS 12830</strain>
    </source>
</reference>
<feature type="domain" description="SH3" evidence="4">
    <location>
        <begin position="368"/>
        <end position="441"/>
    </location>
</feature>
<sequence>MGDVRQWTTASVGEWLRKLGLEKHVQSFVDNDIDGEALMVMDEASLRDLGLVSLGQRRALLMEIFHLKQMFGVPIDKDDWVPVGHDPAETDPISQQLYARDQRIQWLEARVAQLSASMAHLHEDMVALARATGHMDAVHAPFDHGGNSEARRVAAPPITQEGWYQPDRSPLWAADESPSVTVSQPTTHAAHMAPLCGALVALLQRRGIAEPSPSGLLDAAVSSDDPCFVLLPAVFQLYQVREDWRDYVVFATYGSTERCISYDERPLVVLYRMRESMPDTSLQLRPVSELESPWTIAQRKLAVKWHSGLSHSPKKHDALHLRALRKASNEVSGLFTVHAFERLRGPSAELPDTRMYGPITTLPADPVSYAVAIYPYESDRDDEFDVQAGDTFIVLTKAKGWWALRRDSGADGRGDLYVASSTAAPEIWTGWVPAGCLLEIKRPLAQMVEAPLTLTDQAWLTHMMEAPIPVDAVVSQGTAAVALMDFASNDHAFRIAANEHVRVFKRYNFWSYCLAEGPSAQRGWMPSWLISRRGIRRTPPEGSHSPSTQLLSPAPPAALPSLGAPSVTLSYKVARAHGNHAHVPPPEVAKAPVDARLWLHIGMEAMAWAVLFPLAMVLGLVRHRLHAPLSAAAISLSLLGYLFGQNHGGRQFRHTVHGTFSSLLFVALLTQLACGVYLKLHLTWSRERTVRPIVLGVHGILGRAFPVLGWTQMVFGIATLQSWCNGGHLGQCLAHYIMGSAFAAYSVILLIMMKCAVEWLRRRGWAQEFLDSWVILLWGIVNTFTEHHGGPWTHKDLQHTLMGVLWWTGGALGVWLSRHGRRSVVPATIIFLTGWAMSAHSQALAISTHIHAMFGYALMAGGVCRVIEICFVLRDQPSGSSGETERNAWFPTHLFQYLPPFLLVVGGILFMSATDEEMRWADSRGVDFATWAMIDLSAAFLLFLWMNVLIDTYVGYGGRYGLVHARASEEAPSWAYTPVQESAPSTQPPSAAPEVPREAIALRSYEPPTTHVLQDDEDPFDDEYEDRAQSHS</sequence>
<dbReference type="Pfam" id="PF10348">
    <property type="entry name" value="DUF2427"/>
    <property type="match status" value="1"/>
</dbReference>
<dbReference type="InterPro" id="IPR001660">
    <property type="entry name" value="SAM"/>
</dbReference>
<dbReference type="EMBL" id="CP119901">
    <property type="protein sequence ID" value="WFD22734.1"/>
    <property type="molecule type" value="Genomic_DNA"/>
</dbReference>
<dbReference type="SMART" id="SM00454">
    <property type="entry name" value="SAM"/>
    <property type="match status" value="1"/>
</dbReference>
<accession>A0AAF0IY93</accession>
<feature type="transmembrane region" description="Helical" evidence="3">
    <location>
        <begin position="797"/>
        <end position="817"/>
    </location>
</feature>
<feature type="transmembrane region" description="Helical" evidence="3">
    <location>
        <begin position="733"/>
        <end position="753"/>
    </location>
</feature>
<feature type="transmembrane region" description="Helical" evidence="3">
    <location>
        <begin position="597"/>
        <end position="618"/>
    </location>
</feature>
<dbReference type="AlphaFoldDB" id="A0AAF0IY93"/>
<keyword evidence="3" id="KW-0472">Membrane</keyword>
<dbReference type="CDD" id="cd00174">
    <property type="entry name" value="SH3"/>
    <property type="match status" value="1"/>
</dbReference>
<evidence type="ECO:0000256" key="1">
    <source>
        <dbReference type="ARBA" id="ARBA00022443"/>
    </source>
</evidence>
<evidence type="ECO:0000313" key="7">
    <source>
        <dbReference type="Proteomes" id="UP001214415"/>
    </source>
</evidence>
<gene>
    <name evidence="6" type="ORF">MEQU1_001410</name>
</gene>
<feature type="transmembrane region" description="Helical" evidence="3">
    <location>
        <begin position="663"/>
        <end position="680"/>
    </location>
</feature>
<proteinExistence type="predicted"/>
<dbReference type="InterPro" id="IPR001452">
    <property type="entry name" value="SH3_domain"/>
</dbReference>
<organism evidence="6 7">
    <name type="scientific">Malassezia equina</name>
    <dbReference type="NCBI Taxonomy" id="1381935"/>
    <lineage>
        <taxon>Eukaryota</taxon>
        <taxon>Fungi</taxon>
        <taxon>Dikarya</taxon>
        <taxon>Basidiomycota</taxon>
        <taxon>Ustilaginomycotina</taxon>
        <taxon>Malasseziomycetes</taxon>
        <taxon>Malasseziales</taxon>
        <taxon>Malasseziaceae</taxon>
        <taxon>Malassezia</taxon>
    </lineage>
</organism>
<feature type="transmembrane region" description="Helical" evidence="3">
    <location>
        <begin position="824"/>
        <end position="847"/>
    </location>
</feature>
<feature type="transmembrane region" description="Helical" evidence="3">
    <location>
        <begin position="928"/>
        <end position="950"/>
    </location>
</feature>
<dbReference type="PANTHER" id="PTHR31685:SF2">
    <property type="entry name" value="PROTEIN YTP1"/>
    <property type="match status" value="1"/>
</dbReference>
<protein>
    <submittedName>
        <fullName evidence="6">Uncharacterized protein</fullName>
    </submittedName>
</protein>
<feature type="transmembrane region" description="Helical" evidence="3">
    <location>
        <begin position="692"/>
        <end position="713"/>
    </location>
</feature>
<dbReference type="Gene3D" id="2.30.30.40">
    <property type="entry name" value="SH3 Domains"/>
    <property type="match status" value="1"/>
</dbReference>
<feature type="transmembrane region" description="Helical" evidence="3">
    <location>
        <begin position="765"/>
        <end position="785"/>
    </location>
</feature>
<dbReference type="InterPro" id="IPR036028">
    <property type="entry name" value="SH3-like_dom_sf"/>
</dbReference>
<evidence type="ECO:0000259" key="4">
    <source>
        <dbReference type="SMART" id="SM00326"/>
    </source>
</evidence>
<dbReference type="InterPro" id="IPR013761">
    <property type="entry name" value="SAM/pointed_sf"/>
</dbReference>
<dbReference type="Pfam" id="PF10355">
    <property type="entry name" value="Ytp1"/>
    <property type="match status" value="1"/>
</dbReference>
<evidence type="ECO:0000313" key="6">
    <source>
        <dbReference type="EMBL" id="WFD22734.1"/>
    </source>
</evidence>
<dbReference type="InterPro" id="IPR018825">
    <property type="entry name" value="DUF2427"/>
</dbReference>
<dbReference type="Pfam" id="PF07647">
    <property type="entry name" value="SAM_2"/>
    <property type="match status" value="1"/>
</dbReference>
<dbReference type="Pfam" id="PF00018">
    <property type="entry name" value="SH3_1"/>
    <property type="match status" value="1"/>
</dbReference>
<keyword evidence="7" id="KW-1185">Reference proteome</keyword>
<dbReference type="SUPFAM" id="SSF47769">
    <property type="entry name" value="SAM/Pointed domain"/>
    <property type="match status" value="1"/>
</dbReference>
<dbReference type="Gene3D" id="1.10.150.50">
    <property type="entry name" value="Transcription Factor, Ets-1"/>
    <property type="match status" value="1"/>
</dbReference>
<feature type="domain" description="SAM" evidence="5">
    <location>
        <begin position="4"/>
        <end position="70"/>
    </location>
</feature>
<feature type="transmembrane region" description="Helical" evidence="3">
    <location>
        <begin position="625"/>
        <end position="643"/>
    </location>
</feature>
<dbReference type="SMART" id="SM00326">
    <property type="entry name" value="SH3"/>
    <property type="match status" value="1"/>
</dbReference>
<dbReference type="CDD" id="cd01786">
    <property type="entry name" value="RA_STE50"/>
    <property type="match status" value="1"/>
</dbReference>
<dbReference type="Proteomes" id="UP001214415">
    <property type="component" value="Chromosome 2"/>
</dbReference>
<keyword evidence="3" id="KW-1133">Transmembrane helix</keyword>
<keyword evidence="3" id="KW-0812">Transmembrane</keyword>
<feature type="transmembrane region" description="Helical" evidence="3">
    <location>
        <begin position="894"/>
        <end position="913"/>
    </location>
</feature>
<evidence type="ECO:0000259" key="5">
    <source>
        <dbReference type="SMART" id="SM00454"/>
    </source>
</evidence>
<dbReference type="PANTHER" id="PTHR31685">
    <property type="entry name" value="INTEGRAL MEMBRANE PROTEIN (AFU_ORTHOLOGUE AFUA_6G12730)-RELATED"/>
    <property type="match status" value="1"/>
</dbReference>
<evidence type="ECO:0000256" key="2">
    <source>
        <dbReference type="SAM" id="MobiDB-lite"/>
    </source>
</evidence>